<keyword evidence="7" id="KW-1185">Reference proteome</keyword>
<reference evidence="7" key="1">
    <citation type="submission" date="2017-11" db="EMBL/GenBank/DDBJ databases">
        <authorList>
            <person name="Kuznetsova I."/>
            <person name="Sazanova A."/>
            <person name="Chirak E."/>
            <person name="Safronova V."/>
            <person name="Willems A."/>
        </authorList>
    </citation>
    <scope>NUCLEOTIDE SEQUENCE [LARGE SCALE GENOMIC DNA]</scope>
    <source>
        <strain evidence="7">CCBAU 03422</strain>
    </source>
</reference>
<dbReference type="SUPFAM" id="SSF51679">
    <property type="entry name" value="Bacterial luciferase-like"/>
    <property type="match status" value="1"/>
</dbReference>
<dbReference type="Proteomes" id="UP000241764">
    <property type="component" value="Unassembled WGS sequence"/>
</dbReference>
<dbReference type="PANTHER" id="PTHR42847">
    <property type="entry name" value="ALKANESULFONATE MONOOXYGENASE"/>
    <property type="match status" value="1"/>
</dbReference>
<dbReference type="OrthoDB" id="9814695at2"/>
<gene>
    <name evidence="6" type="ORF">CU103_20510</name>
</gene>
<dbReference type="GO" id="GO:0008726">
    <property type="term" value="F:alkanesulfonate monooxygenase activity"/>
    <property type="evidence" value="ECO:0007669"/>
    <property type="project" value="TreeGrafter"/>
</dbReference>
<proteinExistence type="predicted"/>
<evidence type="ECO:0000313" key="7">
    <source>
        <dbReference type="Proteomes" id="UP000241764"/>
    </source>
</evidence>
<keyword evidence="1" id="KW-0285">Flavoprotein</keyword>
<dbReference type="EMBL" id="PGGM01000010">
    <property type="protein sequence ID" value="PSH62210.1"/>
    <property type="molecule type" value="Genomic_DNA"/>
</dbReference>
<dbReference type="PANTHER" id="PTHR42847:SF9">
    <property type="entry name" value="BLL6451 PROTEIN"/>
    <property type="match status" value="1"/>
</dbReference>
<sequence>MPVEFIGYVGNANGSETIRSTGQVLDLNYIEALAKVQENGGFDRVLLAFNSTSPESILVSQHVTSVTKTLNVMIAHRPGFTAPTIAARQLATLDHISGGRVGVHIITGGNDVELAQDGDHLTKDERYARTTEYLDIVRQEWTSKEPFDYDGKYYKVDKAFGSIKPVQPEGIPIYFGGASDAALQVAGKHADIYALWGETHAQVKELVQRVRAAAAPYGRSPRFSLSLRPILAQTEEAAWAKADAILEKAKALIEAGRVRDPNNQRFNQIGGQNPANEGSKRLLAAAAQGAVLDKRLWTGIAGLTGAQGNTTSLVGTPDQVAEAFLDYYDLGITTFLIRGFDPIEDAFHYGRDLLPRVRELVAQRDAEAKSAQAAE</sequence>
<dbReference type="CDD" id="cd01094">
    <property type="entry name" value="Alkanesulfonate_monoxygenase"/>
    <property type="match status" value="1"/>
</dbReference>
<dbReference type="InterPro" id="IPR011251">
    <property type="entry name" value="Luciferase-like_dom"/>
</dbReference>
<protein>
    <submittedName>
        <fullName evidence="6">Alkanesulfonate monooxygenase</fullName>
    </submittedName>
</protein>
<dbReference type="RefSeq" id="WP_106665878.1">
    <property type="nucleotide sequence ID" value="NZ_PGGM01000010.1"/>
</dbReference>
<evidence type="ECO:0000256" key="1">
    <source>
        <dbReference type="ARBA" id="ARBA00022630"/>
    </source>
</evidence>
<feature type="domain" description="Luciferase-like" evidence="5">
    <location>
        <begin position="21"/>
        <end position="333"/>
    </location>
</feature>
<organism evidence="6 7">
    <name type="scientific">Phyllobacterium sophorae</name>
    <dbReference type="NCBI Taxonomy" id="1520277"/>
    <lineage>
        <taxon>Bacteria</taxon>
        <taxon>Pseudomonadati</taxon>
        <taxon>Pseudomonadota</taxon>
        <taxon>Alphaproteobacteria</taxon>
        <taxon>Hyphomicrobiales</taxon>
        <taxon>Phyllobacteriaceae</taxon>
        <taxon>Phyllobacterium</taxon>
    </lineage>
</organism>
<keyword evidence="2" id="KW-0288">FMN</keyword>
<dbReference type="GO" id="GO:0046306">
    <property type="term" value="P:alkanesulfonate catabolic process"/>
    <property type="evidence" value="ECO:0007669"/>
    <property type="project" value="TreeGrafter"/>
</dbReference>
<dbReference type="InterPro" id="IPR036661">
    <property type="entry name" value="Luciferase-like_sf"/>
</dbReference>
<accession>A0A2P7B708</accession>
<evidence type="ECO:0000259" key="5">
    <source>
        <dbReference type="Pfam" id="PF00296"/>
    </source>
</evidence>
<name>A0A2P7B708_9HYPH</name>
<keyword evidence="3" id="KW-0560">Oxidoreductase</keyword>
<evidence type="ECO:0000256" key="2">
    <source>
        <dbReference type="ARBA" id="ARBA00022643"/>
    </source>
</evidence>
<dbReference type="Pfam" id="PF00296">
    <property type="entry name" value="Bac_luciferase"/>
    <property type="match status" value="1"/>
</dbReference>
<dbReference type="InterPro" id="IPR050172">
    <property type="entry name" value="SsuD_RutA_monooxygenase"/>
</dbReference>
<dbReference type="AlphaFoldDB" id="A0A2P7B708"/>
<comment type="caution">
    <text evidence="6">The sequence shown here is derived from an EMBL/GenBank/DDBJ whole genome shotgun (WGS) entry which is preliminary data.</text>
</comment>
<evidence type="ECO:0000256" key="3">
    <source>
        <dbReference type="ARBA" id="ARBA00023002"/>
    </source>
</evidence>
<dbReference type="Gene3D" id="3.20.20.30">
    <property type="entry name" value="Luciferase-like domain"/>
    <property type="match status" value="1"/>
</dbReference>
<evidence type="ECO:0000313" key="6">
    <source>
        <dbReference type="EMBL" id="PSH62210.1"/>
    </source>
</evidence>
<evidence type="ECO:0000256" key="4">
    <source>
        <dbReference type="ARBA" id="ARBA00023033"/>
    </source>
</evidence>
<keyword evidence="4 6" id="KW-0503">Monooxygenase</keyword>